<evidence type="ECO:0000313" key="5">
    <source>
        <dbReference type="EMBL" id="CEG11113.1"/>
    </source>
</evidence>
<dbReference type="InterPro" id="IPR014729">
    <property type="entry name" value="Rossmann-like_a/b/a_fold"/>
</dbReference>
<dbReference type="Pfam" id="PF01467">
    <property type="entry name" value="CTP_transf_like"/>
    <property type="match status" value="1"/>
</dbReference>
<evidence type="ECO:0000256" key="3">
    <source>
        <dbReference type="ARBA" id="ARBA00022695"/>
    </source>
</evidence>
<dbReference type="EMBL" id="CCXY01000021">
    <property type="protein sequence ID" value="CEG11113.1"/>
    <property type="molecule type" value="Genomic_DNA"/>
</dbReference>
<dbReference type="Gene3D" id="3.40.50.620">
    <property type="entry name" value="HUPs"/>
    <property type="match status" value="1"/>
</dbReference>
<dbReference type="AlphaFoldDB" id="A0A098E5V9"/>
<dbReference type="GO" id="GO:0005737">
    <property type="term" value="C:cytoplasm"/>
    <property type="evidence" value="ECO:0007669"/>
    <property type="project" value="InterPro"/>
</dbReference>
<dbReference type="NCBIfam" id="NF002243">
    <property type="entry name" value="PRK01153.1"/>
    <property type="match status" value="1"/>
</dbReference>
<reference evidence="5" key="1">
    <citation type="submission" date="2014-09" db="EMBL/GenBank/DDBJ databases">
        <authorList>
            <person name="Probst J Alexander"/>
        </authorList>
    </citation>
    <scope>NUCLEOTIDE SEQUENCE</scope>
</reference>
<name>A0A098E5V9_9ZZZZ</name>
<dbReference type="PANTHER" id="PTHR21342">
    <property type="entry name" value="PHOSPHOPANTETHEINE ADENYLYLTRANSFERASE"/>
    <property type="match status" value="1"/>
</dbReference>
<dbReference type="GO" id="GO:0009435">
    <property type="term" value="P:NAD+ biosynthetic process"/>
    <property type="evidence" value="ECO:0007669"/>
    <property type="project" value="InterPro"/>
</dbReference>
<protein>
    <submittedName>
        <fullName evidence="5">Nicotinamide-nucleotide adenylyltransferase</fullName>
        <ecNumber evidence="5">2.7.7.1</ecNumber>
    </submittedName>
</protein>
<evidence type="ECO:0000256" key="1">
    <source>
        <dbReference type="ARBA" id="ARBA00010124"/>
    </source>
</evidence>
<accession>A0A098E5V9</accession>
<dbReference type="GO" id="GO:0000309">
    <property type="term" value="F:nicotinamide-nucleotide adenylyltransferase activity"/>
    <property type="evidence" value="ECO:0007669"/>
    <property type="project" value="UniProtKB-EC"/>
</dbReference>
<dbReference type="HAMAP" id="MF_00243">
    <property type="entry name" value="NMN_adenylyltr"/>
    <property type="match status" value="1"/>
</dbReference>
<proteinExistence type="inferred from homology"/>
<comment type="similarity">
    <text evidence="1">Belongs to the archaeal NMN adenylyltransferase family.</text>
</comment>
<sequence>MRALFVGRFQPLHLGHIKAILEISKKYEVIVVVGSAQESYTIKNPFTAGERVEMLINEENIKNLNLNVIPITDINNHAIWVKYITSLLPKFEVIYTQNPLTKILFEKEGFNVKAQKIYTNEDGKIYSGTNVRNEISNKHEDVWKKMVSADTYKFIKMIKGGERVINLTKQIQ</sequence>
<organism evidence="5">
    <name type="scientific">groundwater metagenome</name>
    <dbReference type="NCBI Taxonomy" id="717931"/>
    <lineage>
        <taxon>unclassified sequences</taxon>
        <taxon>metagenomes</taxon>
        <taxon>ecological metagenomes</taxon>
    </lineage>
</organism>
<evidence type="ECO:0000256" key="2">
    <source>
        <dbReference type="ARBA" id="ARBA00022679"/>
    </source>
</evidence>
<dbReference type="InterPro" id="IPR006418">
    <property type="entry name" value="NMN_Atrans_arc"/>
</dbReference>
<evidence type="ECO:0000259" key="4">
    <source>
        <dbReference type="Pfam" id="PF01467"/>
    </source>
</evidence>
<dbReference type="PANTHER" id="PTHR21342:SF0">
    <property type="entry name" value="BIFUNCTIONAL NMN ADENYLYLTRANSFERASE_NUDIX HYDROLASE"/>
    <property type="match status" value="1"/>
</dbReference>
<feature type="domain" description="Cytidyltransferase-like" evidence="4">
    <location>
        <begin position="4"/>
        <end position="133"/>
    </location>
</feature>
<keyword evidence="3 5" id="KW-0548">Nucleotidyltransferase</keyword>
<keyword evidence="2 5" id="KW-0808">Transferase</keyword>
<dbReference type="NCBIfam" id="TIGR00125">
    <property type="entry name" value="cyt_tran_rel"/>
    <property type="match status" value="1"/>
</dbReference>
<dbReference type="InterPro" id="IPR004821">
    <property type="entry name" value="Cyt_trans-like"/>
</dbReference>
<dbReference type="SUPFAM" id="SSF52374">
    <property type="entry name" value="Nucleotidylyl transferase"/>
    <property type="match status" value="1"/>
</dbReference>
<dbReference type="EC" id="2.7.7.1" evidence="5"/>
<gene>
    <name evidence="5" type="ORF">MSIBF_A1170002</name>
</gene>